<dbReference type="AlphaFoldDB" id="A0A2S6ZLE6"/>
<evidence type="ECO:0000259" key="10">
    <source>
        <dbReference type="PROSITE" id="PS51186"/>
    </source>
</evidence>
<dbReference type="GO" id="GO:0047663">
    <property type="term" value="F:aminoglycoside 6'-N-acetyltransferase activity"/>
    <property type="evidence" value="ECO:0007669"/>
    <property type="project" value="UniProtKB-EC"/>
</dbReference>
<dbReference type="SUPFAM" id="SSF55729">
    <property type="entry name" value="Acyl-CoA N-acyltransferases (Nat)"/>
    <property type="match status" value="1"/>
</dbReference>
<evidence type="ECO:0000256" key="5">
    <source>
        <dbReference type="ARBA" id="ARBA00023251"/>
    </source>
</evidence>
<dbReference type="NCBIfam" id="NF043067">
    <property type="entry name" value="AAC_6p_group_E"/>
    <property type="match status" value="1"/>
</dbReference>
<evidence type="ECO:0000256" key="8">
    <source>
        <dbReference type="ARBA" id="ARBA00048923"/>
    </source>
</evidence>
<evidence type="ECO:0000313" key="12">
    <source>
        <dbReference type="Proteomes" id="UP000239898"/>
    </source>
</evidence>
<dbReference type="PIRSF" id="PIRSF000452">
    <property type="entry name" value="6-N-acetyltransf"/>
    <property type="match status" value="1"/>
</dbReference>
<evidence type="ECO:0000256" key="2">
    <source>
        <dbReference type="ARBA" id="ARBA00012888"/>
    </source>
</evidence>
<evidence type="ECO:0000256" key="1">
    <source>
        <dbReference type="ARBA" id="ARBA00011738"/>
    </source>
</evidence>
<evidence type="ECO:0000256" key="4">
    <source>
        <dbReference type="ARBA" id="ARBA00022679"/>
    </source>
</evidence>
<evidence type="ECO:0000256" key="7">
    <source>
        <dbReference type="ARBA" id="ARBA00029660"/>
    </source>
</evidence>
<accession>A0A2S6ZLE6</accession>
<dbReference type="InterPro" id="IPR016181">
    <property type="entry name" value="Acyl_CoA_acyltransferase"/>
</dbReference>
<dbReference type="EC" id="2.3.1.82" evidence="2 9"/>
<organism evidence="11 12">
    <name type="scientific">Xanthomonas theicola</name>
    <dbReference type="NCBI Taxonomy" id="56464"/>
    <lineage>
        <taxon>Bacteria</taxon>
        <taxon>Pseudomonadati</taxon>
        <taxon>Pseudomonadota</taxon>
        <taxon>Gammaproteobacteria</taxon>
        <taxon>Lysobacterales</taxon>
        <taxon>Lysobacteraceae</taxon>
        <taxon>Xanthomonas</taxon>
    </lineage>
</organism>
<dbReference type="CDD" id="cd04301">
    <property type="entry name" value="NAT_SF"/>
    <property type="match status" value="1"/>
</dbReference>
<proteinExistence type="predicted"/>
<name>A0A2S6ZLE6_9XANT</name>
<dbReference type="Pfam" id="PF00583">
    <property type="entry name" value="Acetyltransf_1"/>
    <property type="match status" value="1"/>
</dbReference>
<comment type="function">
    <text evidence="9">Catalyzes the transfer of an acetyl group from acetyl-CoA to the 6'-amino group of aminoglycoside molecules conferring resistance to antibiotics containing the purpurosamine ring.</text>
</comment>
<dbReference type="Proteomes" id="UP000239898">
    <property type="component" value="Unassembled WGS sequence"/>
</dbReference>
<reference evidence="11 12" key="1">
    <citation type="submission" date="2016-08" db="EMBL/GenBank/DDBJ databases">
        <title>Evolution of the type three secretion system and type three effector repertoires in Xanthomonas.</title>
        <authorList>
            <person name="Merda D."/>
            <person name="Briand M."/>
            <person name="Bosis E."/>
            <person name="Rousseau C."/>
            <person name="Portier P."/>
            <person name="Jacques M.-A."/>
            <person name="Fischer-Le Saux M."/>
        </authorList>
    </citation>
    <scope>NUCLEOTIDE SEQUENCE [LARGE SCALE GENOMIC DNA]</scope>
    <source>
        <strain evidence="11 12">CFBP 4691</strain>
    </source>
</reference>
<dbReference type="InterPro" id="IPR024170">
    <property type="entry name" value="Aminoglycoside_N6-AcTrfrase"/>
</dbReference>
<evidence type="ECO:0000256" key="9">
    <source>
        <dbReference type="PIRNR" id="PIRNR000452"/>
    </source>
</evidence>
<dbReference type="InterPro" id="IPR050832">
    <property type="entry name" value="Bact_Acetyltransf"/>
</dbReference>
<evidence type="ECO:0000313" key="11">
    <source>
        <dbReference type="EMBL" id="PPT93103.1"/>
    </source>
</evidence>
<dbReference type="InterPro" id="IPR000182">
    <property type="entry name" value="GNAT_dom"/>
</dbReference>
<gene>
    <name evidence="11" type="ORF">XthCFBP4691_01595</name>
</gene>
<dbReference type="RefSeq" id="WP_128418805.1">
    <property type="nucleotide sequence ID" value="NZ_CP049017.1"/>
</dbReference>
<protein>
    <recommendedName>
        <fullName evidence="3 9">Aminoglycoside N(6')-acetyltransferase type 1</fullName>
        <ecNumber evidence="2 9">2.3.1.82</ecNumber>
    </recommendedName>
    <alternativeName>
        <fullName evidence="7 9">Aminoglycoside resistance protein</fullName>
    </alternativeName>
</protein>
<feature type="domain" description="N-acetyltransferase" evidence="10">
    <location>
        <begin position="5"/>
        <end position="150"/>
    </location>
</feature>
<evidence type="ECO:0000256" key="3">
    <source>
        <dbReference type="ARBA" id="ARBA00017677"/>
    </source>
</evidence>
<evidence type="ECO:0000256" key="6">
    <source>
        <dbReference type="ARBA" id="ARBA00023315"/>
    </source>
</evidence>
<dbReference type="Gene3D" id="3.40.630.30">
    <property type="match status" value="1"/>
</dbReference>
<keyword evidence="4 9" id="KW-0808">Transferase</keyword>
<keyword evidence="6 9" id="KW-0012">Acyltransferase</keyword>
<comment type="catalytic activity">
    <reaction evidence="8 9">
        <text>kanamycin B + acetyl-CoA = N(6')-acetylkanamycin B + CoA + H(+)</text>
        <dbReference type="Rhea" id="RHEA:16449"/>
        <dbReference type="ChEBI" id="CHEBI:15378"/>
        <dbReference type="ChEBI" id="CHEBI:57287"/>
        <dbReference type="ChEBI" id="CHEBI:57288"/>
        <dbReference type="ChEBI" id="CHEBI:58390"/>
        <dbReference type="ChEBI" id="CHEBI:58549"/>
        <dbReference type="EC" id="2.3.1.82"/>
    </reaction>
</comment>
<sequence>MTDAFSVRAAGAADLRAWAALRVALWPDESDAFGGVVEALQREDGANFLAFAGDGSAIGFADVTLRQDYVNGTDSSPVGFLEGWYVAPEWRGRGVGLALLRQVLEWTRAQGCSELASDARIDDAAAQAAHRACGFEETERVVYFRMPVAP</sequence>
<keyword evidence="5 9" id="KW-0046">Antibiotic resistance</keyword>
<keyword evidence="12" id="KW-1185">Reference proteome</keyword>
<comment type="caution">
    <text evidence="11">The sequence shown here is derived from an EMBL/GenBank/DDBJ whole genome shotgun (WGS) entry which is preliminary data.</text>
</comment>
<dbReference type="EMBL" id="MIGX01000003">
    <property type="protein sequence ID" value="PPT93103.1"/>
    <property type="molecule type" value="Genomic_DNA"/>
</dbReference>
<dbReference type="OrthoDB" id="118633at2"/>
<dbReference type="PROSITE" id="PS51186">
    <property type="entry name" value="GNAT"/>
    <property type="match status" value="1"/>
</dbReference>
<comment type="subunit">
    <text evidence="1 9">Homodimer.</text>
</comment>
<dbReference type="PANTHER" id="PTHR43877">
    <property type="entry name" value="AMINOALKYLPHOSPHONATE N-ACETYLTRANSFERASE-RELATED-RELATED"/>
    <property type="match status" value="1"/>
</dbReference>
<dbReference type="GO" id="GO:0046677">
    <property type="term" value="P:response to antibiotic"/>
    <property type="evidence" value="ECO:0007669"/>
    <property type="project" value="UniProtKB-KW"/>
</dbReference>